<dbReference type="KEGG" id="pbj:VN24_13510"/>
<sequence>MFENFFLLPESLGEWRKDTGETYTFEKGMPSNGWGEHSYGESIHMGKAFEWGKSKKRDAELQINGRHSWSMSDPTIVCAVSQALDLTVVLVLRINRDK</sequence>
<dbReference type="STRING" id="1126833.VN24_13510"/>
<evidence type="ECO:0000313" key="1">
    <source>
        <dbReference type="EMBL" id="AJY75399.1"/>
    </source>
</evidence>
<dbReference type="HOGENOM" id="CLU_2331068_0_0_9"/>
<dbReference type="EMBL" id="CP011058">
    <property type="protein sequence ID" value="AJY75399.1"/>
    <property type="molecule type" value="Genomic_DNA"/>
</dbReference>
<keyword evidence="2" id="KW-1185">Reference proteome</keyword>
<dbReference type="PATRIC" id="fig|1126833.4.peg.2946"/>
<reference evidence="2" key="2">
    <citation type="submission" date="2015-03" db="EMBL/GenBank/DDBJ databases">
        <title>Genome sequence of Paenibacillus beijingensis strain DSM 24997T.</title>
        <authorList>
            <person name="Kwak Y."/>
            <person name="Shin J.-H."/>
        </authorList>
    </citation>
    <scope>NUCLEOTIDE SEQUENCE [LARGE SCALE GENOMIC DNA]</scope>
    <source>
        <strain evidence="2">DSM 24997</strain>
    </source>
</reference>
<evidence type="ECO:0000313" key="2">
    <source>
        <dbReference type="Proteomes" id="UP000032633"/>
    </source>
</evidence>
<organism evidence="1 2">
    <name type="scientific">Paenibacillus beijingensis</name>
    <dbReference type="NCBI Taxonomy" id="1126833"/>
    <lineage>
        <taxon>Bacteria</taxon>
        <taxon>Bacillati</taxon>
        <taxon>Bacillota</taxon>
        <taxon>Bacilli</taxon>
        <taxon>Bacillales</taxon>
        <taxon>Paenibacillaceae</taxon>
        <taxon>Paenibacillus</taxon>
    </lineage>
</organism>
<protein>
    <submittedName>
        <fullName evidence="1">Uncharacterized protein</fullName>
    </submittedName>
</protein>
<gene>
    <name evidence="1" type="ORF">VN24_13510</name>
</gene>
<proteinExistence type="predicted"/>
<name>A0A0D5NJ46_9BACL</name>
<dbReference type="AlphaFoldDB" id="A0A0D5NJ46"/>
<dbReference type="Proteomes" id="UP000032633">
    <property type="component" value="Chromosome"/>
</dbReference>
<accession>A0A0D5NJ46</accession>
<reference evidence="1 2" key="1">
    <citation type="journal article" date="2015" name="J. Biotechnol.">
        <title>Complete genome sequence of Paenibacillus beijingensis 7188(T) (=DSM 24997(T)), a novel rhizobacterium from jujube garden soil.</title>
        <authorList>
            <person name="Kwak Y."/>
            <person name="Shin J.H."/>
        </authorList>
    </citation>
    <scope>NUCLEOTIDE SEQUENCE [LARGE SCALE GENOMIC DNA]</scope>
    <source>
        <strain evidence="1 2">DSM 24997</strain>
    </source>
</reference>